<dbReference type="Gene3D" id="3.90.550.10">
    <property type="entry name" value="Spore Coat Polysaccharide Biosynthesis Protein SpsA, Chain A"/>
    <property type="match status" value="1"/>
</dbReference>
<gene>
    <name evidence="2" type="ORF">MTR62_10555</name>
</gene>
<accession>A0ABT0BDR7</accession>
<dbReference type="InterPro" id="IPR029044">
    <property type="entry name" value="Nucleotide-diphossugar_trans"/>
</dbReference>
<organism evidence="2 3">
    <name type="scientific">Novosphingobium organovorum</name>
    <dbReference type="NCBI Taxonomy" id="2930092"/>
    <lineage>
        <taxon>Bacteria</taxon>
        <taxon>Pseudomonadati</taxon>
        <taxon>Pseudomonadota</taxon>
        <taxon>Alphaproteobacteria</taxon>
        <taxon>Sphingomonadales</taxon>
        <taxon>Sphingomonadaceae</taxon>
        <taxon>Novosphingobium</taxon>
    </lineage>
</organism>
<protein>
    <submittedName>
        <fullName evidence="2">Glycosyltransferase family 2 protein</fullName>
    </submittedName>
</protein>
<reference evidence="2" key="1">
    <citation type="submission" date="2022-03" db="EMBL/GenBank/DDBJ databases">
        <title>Identification of a novel bacterium isolated from mangrove sediments.</title>
        <authorList>
            <person name="Pan X."/>
        </authorList>
    </citation>
    <scope>NUCLEOTIDE SEQUENCE</scope>
    <source>
        <strain evidence="2">B1949</strain>
    </source>
</reference>
<dbReference type="CDD" id="cd04196">
    <property type="entry name" value="GT_2_like_d"/>
    <property type="match status" value="1"/>
</dbReference>
<evidence type="ECO:0000313" key="3">
    <source>
        <dbReference type="Proteomes" id="UP001162881"/>
    </source>
</evidence>
<comment type="caution">
    <text evidence="2">The sequence shown here is derived from an EMBL/GenBank/DDBJ whole genome shotgun (WGS) entry which is preliminary data.</text>
</comment>
<evidence type="ECO:0000259" key="1">
    <source>
        <dbReference type="Pfam" id="PF00535"/>
    </source>
</evidence>
<keyword evidence="3" id="KW-1185">Reference proteome</keyword>
<dbReference type="SUPFAM" id="SSF53448">
    <property type="entry name" value="Nucleotide-diphospho-sugar transferases"/>
    <property type="match status" value="1"/>
</dbReference>
<name>A0ABT0BDR7_9SPHN</name>
<feature type="domain" description="Glycosyltransferase 2-like" evidence="1">
    <location>
        <begin position="6"/>
        <end position="124"/>
    </location>
</feature>
<dbReference type="Proteomes" id="UP001162881">
    <property type="component" value="Unassembled WGS sequence"/>
</dbReference>
<dbReference type="RefSeq" id="WP_244020489.1">
    <property type="nucleotide sequence ID" value="NZ_JALHLF010000035.1"/>
</dbReference>
<dbReference type="PANTHER" id="PTHR22916">
    <property type="entry name" value="GLYCOSYLTRANSFERASE"/>
    <property type="match status" value="1"/>
</dbReference>
<sequence length="320" mass="34586">MTQIDIALATYNGARFLEPLLGSFAGQTHKDLRVFASDDGSQDETVSILEAPGRPFAIHVVPHASRGNILRNFENAISATSAPYVALSDQDDFWVADKLESLLTRMQAMERTFGAATPLLVFSDLEIVSETLDTISPSYFASTTKSGKARQFKDFVLGNHVPGCAMLVNRALLDLALPYPELKIHDHWLIQIATLFGHVDCIDRPLIKYRQHASNTIGLGSAGLGGLARALAPLKAIRKSMGGRPALWRLQSGWIRGNMAALKARFGETIPSANDKALIDAILAGNVRSAHKLLAGAETGKRGIDYWGLLGTLAKLAKAT</sequence>
<evidence type="ECO:0000313" key="2">
    <source>
        <dbReference type="EMBL" id="MCJ2183128.1"/>
    </source>
</evidence>
<proteinExistence type="predicted"/>
<dbReference type="InterPro" id="IPR001173">
    <property type="entry name" value="Glyco_trans_2-like"/>
</dbReference>
<dbReference type="Pfam" id="PF00535">
    <property type="entry name" value="Glycos_transf_2"/>
    <property type="match status" value="1"/>
</dbReference>
<dbReference type="PANTHER" id="PTHR22916:SF3">
    <property type="entry name" value="UDP-GLCNAC:BETAGAL BETA-1,3-N-ACETYLGLUCOSAMINYLTRANSFERASE-LIKE PROTEIN 1"/>
    <property type="match status" value="1"/>
</dbReference>
<dbReference type="EMBL" id="JALHLF010000035">
    <property type="protein sequence ID" value="MCJ2183128.1"/>
    <property type="molecule type" value="Genomic_DNA"/>
</dbReference>